<dbReference type="EMBL" id="VJOO01000025">
    <property type="protein sequence ID" value="TSE35567.1"/>
    <property type="molecule type" value="Genomic_DNA"/>
</dbReference>
<dbReference type="Proteomes" id="UP000091969">
    <property type="component" value="Unassembled WGS sequence"/>
</dbReference>
<comment type="function">
    <text evidence="1">Allows the formation of correctly charged Asn-tRNA(Asn) or Gln-tRNA(Gln) through the transamidation of misacylated Asp-tRNA(Asn) or Glu-tRNA(Gln) in organisms which lack either or both of asparaginyl-tRNA or glutaminyl-tRNA synthetases. The reaction takes place in the presence of glutamine and ATP through an activated phospho-Asp-tRNA(Asn) or phospho-Glu-tRNA(Gln).</text>
</comment>
<reference evidence="3 5" key="2">
    <citation type="submission" date="2019-07" db="EMBL/GenBank/DDBJ databases">
        <title>Tepidimonas fonticaldi AT-A2 draft genome.</title>
        <authorList>
            <person name="Da Costa M.S."/>
            <person name="Froufe H.J.C."/>
            <person name="Egas C."/>
            <person name="Albuquerque L."/>
        </authorList>
    </citation>
    <scope>NUCLEOTIDE SEQUENCE [LARGE SCALE GENOMIC DNA]</scope>
    <source>
        <strain evidence="3 5">AT-A2</strain>
    </source>
</reference>
<gene>
    <name evidence="1 3" type="primary">gatC</name>
    <name evidence="2" type="ORF">A9O67_09935</name>
    <name evidence="3" type="ORF">Tfont_02234</name>
</gene>
<dbReference type="Gene3D" id="1.10.20.60">
    <property type="entry name" value="Glu-tRNAGln amidotransferase C subunit, N-terminal domain"/>
    <property type="match status" value="1"/>
</dbReference>
<keyword evidence="1" id="KW-0067">ATP-binding</keyword>
<evidence type="ECO:0000313" key="3">
    <source>
        <dbReference type="EMBL" id="TSE35567.1"/>
    </source>
</evidence>
<organism evidence="2 4">
    <name type="scientific">Tepidimonas fonticaldi</name>
    <dbReference type="NCBI Taxonomy" id="1101373"/>
    <lineage>
        <taxon>Bacteria</taxon>
        <taxon>Pseudomonadati</taxon>
        <taxon>Pseudomonadota</taxon>
        <taxon>Betaproteobacteria</taxon>
        <taxon>Burkholderiales</taxon>
        <taxon>Tepidimonas</taxon>
    </lineage>
</organism>
<dbReference type="GO" id="GO:0006450">
    <property type="term" value="P:regulation of translational fidelity"/>
    <property type="evidence" value="ECO:0007669"/>
    <property type="project" value="InterPro"/>
</dbReference>
<dbReference type="EMBL" id="LZDH01000065">
    <property type="protein sequence ID" value="OBS30092.1"/>
    <property type="molecule type" value="Genomic_DNA"/>
</dbReference>
<evidence type="ECO:0000313" key="4">
    <source>
        <dbReference type="Proteomes" id="UP000091969"/>
    </source>
</evidence>
<evidence type="ECO:0000313" key="2">
    <source>
        <dbReference type="EMBL" id="OBS30092.1"/>
    </source>
</evidence>
<keyword evidence="1" id="KW-0547">Nucleotide-binding</keyword>
<dbReference type="AlphaFoldDB" id="A0A1A6DT43"/>
<comment type="similarity">
    <text evidence="1">Belongs to the GatC family.</text>
</comment>
<comment type="catalytic activity">
    <reaction evidence="1">
        <text>L-aspartyl-tRNA(Asn) + L-glutamine + ATP + H2O = L-asparaginyl-tRNA(Asn) + L-glutamate + ADP + phosphate + 2 H(+)</text>
        <dbReference type="Rhea" id="RHEA:14513"/>
        <dbReference type="Rhea" id="RHEA-COMP:9674"/>
        <dbReference type="Rhea" id="RHEA-COMP:9677"/>
        <dbReference type="ChEBI" id="CHEBI:15377"/>
        <dbReference type="ChEBI" id="CHEBI:15378"/>
        <dbReference type="ChEBI" id="CHEBI:29985"/>
        <dbReference type="ChEBI" id="CHEBI:30616"/>
        <dbReference type="ChEBI" id="CHEBI:43474"/>
        <dbReference type="ChEBI" id="CHEBI:58359"/>
        <dbReference type="ChEBI" id="CHEBI:78515"/>
        <dbReference type="ChEBI" id="CHEBI:78516"/>
        <dbReference type="ChEBI" id="CHEBI:456216"/>
    </reaction>
</comment>
<name>A0A1A6DT43_9BURK</name>
<keyword evidence="4" id="KW-1185">Reference proteome</keyword>
<dbReference type="GO" id="GO:0050567">
    <property type="term" value="F:glutaminyl-tRNA synthase (glutamine-hydrolyzing) activity"/>
    <property type="evidence" value="ECO:0007669"/>
    <property type="project" value="UniProtKB-UniRule"/>
</dbReference>
<dbReference type="STRING" id="1101373.A9O67_09935"/>
<evidence type="ECO:0000256" key="1">
    <source>
        <dbReference type="HAMAP-Rule" id="MF_00122"/>
    </source>
</evidence>
<dbReference type="GO" id="GO:0005524">
    <property type="term" value="F:ATP binding"/>
    <property type="evidence" value="ECO:0007669"/>
    <property type="project" value="UniProtKB-KW"/>
</dbReference>
<dbReference type="SUPFAM" id="SSF141000">
    <property type="entry name" value="Glu-tRNAGln amidotransferase C subunit"/>
    <property type="match status" value="1"/>
</dbReference>
<reference evidence="2 4" key="1">
    <citation type="submission" date="2016-06" db="EMBL/GenBank/DDBJ databases">
        <title>Genome sequence of Tepidimonas fonticaldi PL17.</title>
        <authorList>
            <person name="Pinnaka A.K."/>
        </authorList>
    </citation>
    <scope>NUCLEOTIDE SEQUENCE [LARGE SCALE GENOMIC DNA]</scope>
    <source>
        <strain evidence="2 4">PL17</strain>
    </source>
</reference>
<keyword evidence="1" id="KW-0648">Protein biosynthesis</keyword>
<proteinExistence type="inferred from homology"/>
<dbReference type="GO" id="GO:0016740">
    <property type="term" value="F:transferase activity"/>
    <property type="evidence" value="ECO:0007669"/>
    <property type="project" value="UniProtKB-KW"/>
</dbReference>
<dbReference type="Proteomes" id="UP000316388">
    <property type="component" value="Unassembled WGS sequence"/>
</dbReference>
<dbReference type="InterPro" id="IPR003837">
    <property type="entry name" value="GatC"/>
</dbReference>
<comment type="subunit">
    <text evidence="1">Heterotrimer of A, B and C subunits.</text>
</comment>
<dbReference type="RefSeq" id="WP_068610581.1">
    <property type="nucleotide sequence ID" value="NZ_LZDH01000065.1"/>
</dbReference>
<dbReference type="HAMAP" id="MF_00122">
    <property type="entry name" value="GatC"/>
    <property type="match status" value="1"/>
</dbReference>
<protein>
    <recommendedName>
        <fullName evidence="1">Aspartyl/glutamyl-tRNA(Asn/Gln) amidotransferase subunit C</fullName>
        <shortName evidence="1">Asp/Glu-ADT subunit C</shortName>
        <ecNumber evidence="1">6.3.5.-</ecNumber>
    </recommendedName>
</protein>
<dbReference type="NCBIfam" id="TIGR00135">
    <property type="entry name" value="gatC"/>
    <property type="match status" value="1"/>
</dbReference>
<keyword evidence="1 3" id="KW-0436">Ligase</keyword>
<comment type="catalytic activity">
    <reaction evidence="1">
        <text>L-glutamyl-tRNA(Gln) + L-glutamine + ATP + H2O = L-glutaminyl-tRNA(Gln) + L-glutamate + ADP + phosphate + H(+)</text>
        <dbReference type="Rhea" id="RHEA:17521"/>
        <dbReference type="Rhea" id="RHEA-COMP:9681"/>
        <dbReference type="Rhea" id="RHEA-COMP:9684"/>
        <dbReference type="ChEBI" id="CHEBI:15377"/>
        <dbReference type="ChEBI" id="CHEBI:15378"/>
        <dbReference type="ChEBI" id="CHEBI:29985"/>
        <dbReference type="ChEBI" id="CHEBI:30616"/>
        <dbReference type="ChEBI" id="CHEBI:43474"/>
        <dbReference type="ChEBI" id="CHEBI:58359"/>
        <dbReference type="ChEBI" id="CHEBI:78520"/>
        <dbReference type="ChEBI" id="CHEBI:78521"/>
        <dbReference type="ChEBI" id="CHEBI:456216"/>
    </reaction>
</comment>
<sequence length="99" mass="10880">MSLTLQDVDRLAHLARLALDGPTAERMLGQLNAFFDIVEQMKAVDTTGVVPLAHPVEVFTDVALRLRDDVVSEPDRREANQASAPAVEDGLYLVPRVIE</sequence>
<comment type="caution">
    <text evidence="2">The sequence shown here is derived from an EMBL/GenBank/DDBJ whole genome shotgun (WGS) entry which is preliminary data.</text>
</comment>
<dbReference type="GO" id="GO:0070681">
    <property type="term" value="P:glutaminyl-tRNAGln biosynthesis via transamidation"/>
    <property type="evidence" value="ECO:0007669"/>
    <property type="project" value="TreeGrafter"/>
</dbReference>
<keyword evidence="2" id="KW-0808">Transferase</keyword>
<dbReference type="InterPro" id="IPR036113">
    <property type="entry name" value="Asp/Glu-ADT_sf_sub_c"/>
</dbReference>
<accession>A0A1A6DT43</accession>
<dbReference type="EC" id="6.3.5.-" evidence="1"/>
<dbReference type="PANTHER" id="PTHR15004:SF0">
    <property type="entry name" value="GLUTAMYL-TRNA(GLN) AMIDOTRANSFERASE SUBUNIT C, MITOCHONDRIAL"/>
    <property type="match status" value="1"/>
</dbReference>
<dbReference type="OrthoDB" id="9794326at2"/>
<dbReference type="Pfam" id="PF02686">
    <property type="entry name" value="GatC"/>
    <property type="match status" value="1"/>
</dbReference>
<dbReference type="GO" id="GO:0006412">
    <property type="term" value="P:translation"/>
    <property type="evidence" value="ECO:0007669"/>
    <property type="project" value="UniProtKB-UniRule"/>
</dbReference>
<evidence type="ECO:0000313" key="5">
    <source>
        <dbReference type="Proteomes" id="UP000316388"/>
    </source>
</evidence>
<dbReference type="PANTHER" id="PTHR15004">
    <property type="entry name" value="GLUTAMYL-TRNA(GLN) AMIDOTRANSFERASE SUBUNIT C, MITOCHONDRIAL"/>
    <property type="match status" value="1"/>
</dbReference>